<keyword evidence="4" id="KW-1185">Reference proteome</keyword>
<proteinExistence type="predicted"/>
<evidence type="ECO:0000259" key="2">
    <source>
        <dbReference type="Pfam" id="PF13843"/>
    </source>
</evidence>
<feature type="non-terminal residue" evidence="3">
    <location>
        <position position="497"/>
    </location>
</feature>
<reference evidence="4" key="1">
    <citation type="submission" date="2017-03" db="EMBL/GenBank/DDBJ databases">
        <title>Phytopthora megakarya and P. palmivora, two closely related causual agents of cacao black pod achieved similar genome size and gene model numbers by different mechanisms.</title>
        <authorList>
            <person name="Ali S."/>
            <person name="Shao J."/>
            <person name="Larry D.J."/>
            <person name="Kronmiller B."/>
            <person name="Shen D."/>
            <person name="Strem M.D."/>
            <person name="Melnick R.L."/>
            <person name="Guiltinan M.J."/>
            <person name="Tyler B.M."/>
            <person name="Meinhardt L.W."/>
            <person name="Bailey B.A."/>
        </authorList>
    </citation>
    <scope>NUCLEOTIDE SEQUENCE [LARGE SCALE GENOMIC DNA]</scope>
    <source>
        <strain evidence="4">zdho120</strain>
    </source>
</reference>
<feature type="region of interest" description="Disordered" evidence="1">
    <location>
        <begin position="73"/>
        <end position="97"/>
    </location>
</feature>
<dbReference type="PANTHER" id="PTHR46599:SF3">
    <property type="entry name" value="PIGGYBAC TRANSPOSABLE ELEMENT-DERIVED PROTEIN 4"/>
    <property type="match status" value="1"/>
</dbReference>
<organism evidence="3 4">
    <name type="scientific">Phytophthora megakarya</name>
    <dbReference type="NCBI Taxonomy" id="4795"/>
    <lineage>
        <taxon>Eukaryota</taxon>
        <taxon>Sar</taxon>
        <taxon>Stramenopiles</taxon>
        <taxon>Oomycota</taxon>
        <taxon>Peronosporomycetes</taxon>
        <taxon>Peronosporales</taxon>
        <taxon>Peronosporaceae</taxon>
        <taxon>Phytophthora</taxon>
    </lineage>
</organism>
<evidence type="ECO:0000313" key="3">
    <source>
        <dbReference type="EMBL" id="OWY94569.1"/>
    </source>
</evidence>
<sequence>MTETVTAKMASQIDTTVQLSQRTIQNLFGTSSESEAELSQTAVARAFDMPQDGLLLDESQMEEAAAGLQLLSGASGVESDEEEVTNRTPNLPKEEKDVNFVPDTENASLYESFGSDESDSVAVEEDLENPSRSENEVDEDVISDSDAVQMDKAFIDSLQLGGRTSDRSANRKREDALRAMEWTEVSSVYEADMEAFPRLGTDEARPVSELRKLCHSPILTFFYFMPKSLWVNINHETNLYGLQQVDRRAQAIQARQAKKADRRMDTLKNIRRRLKAKAAYQPHEILHVVGLLVARMLCPQKSFAAHWSMVEDGAIPAGNFGRFMSRNRCQDILRDLHFVDNQGERNRDKMWKLRPVITKVQQRFLEGWTLPAVFSFDEGVLPATSKIPECLCQINLTGQRTVTGKFVNVVTYSIFEMYAGKRNMENTDTSFDHKTGAAAVVRNLKLVLGERDRKRWHAVVVDRYYSSVLLAIELLNMKVYVVGTIMVNRLGLDKRLK</sequence>
<evidence type="ECO:0000256" key="1">
    <source>
        <dbReference type="SAM" id="MobiDB-lite"/>
    </source>
</evidence>
<dbReference type="Proteomes" id="UP000198211">
    <property type="component" value="Unassembled WGS sequence"/>
</dbReference>
<accession>A0A225UQZ1</accession>
<evidence type="ECO:0000313" key="4">
    <source>
        <dbReference type="Proteomes" id="UP000198211"/>
    </source>
</evidence>
<dbReference type="Pfam" id="PF13843">
    <property type="entry name" value="DDE_Tnp_1_7"/>
    <property type="match status" value="1"/>
</dbReference>
<feature type="region of interest" description="Disordered" evidence="1">
    <location>
        <begin position="111"/>
        <end position="139"/>
    </location>
</feature>
<dbReference type="InterPro" id="IPR029526">
    <property type="entry name" value="PGBD"/>
</dbReference>
<name>A0A225UQZ1_9STRA</name>
<protein>
    <recommendedName>
        <fullName evidence="2">PiggyBac transposable element-derived protein domain-containing protein</fullName>
    </recommendedName>
</protein>
<feature type="domain" description="PiggyBac transposable element-derived protein" evidence="2">
    <location>
        <begin position="217"/>
        <end position="492"/>
    </location>
</feature>
<dbReference type="STRING" id="4795.A0A225UQZ1"/>
<gene>
    <name evidence="3" type="ORF">PHMEG_00035659</name>
</gene>
<comment type="caution">
    <text evidence="3">The sequence shown here is derived from an EMBL/GenBank/DDBJ whole genome shotgun (WGS) entry which is preliminary data.</text>
</comment>
<dbReference type="PANTHER" id="PTHR46599">
    <property type="entry name" value="PIGGYBAC TRANSPOSABLE ELEMENT-DERIVED PROTEIN 4"/>
    <property type="match status" value="1"/>
</dbReference>
<dbReference type="OrthoDB" id="128687at2759"/>
<dbReference type="EMBL" id="NBNE01014159">
    <property type="protein sequence ID" value="OWY94569.1"/>
    <property type="molecule type" value="Genomic_DNA"/>
</dbReference>
<dbReference type="AlphaFoldDB" id="A0A225UQZ1"/>
<feature type="compositionally biased region" description="Acidic residues" evidence="1">
    <location>
        <begin position="114"/>
        <end position="128"/>
    </location>
</feature>